<gene>
    <name evidence="1" type="ORF">ENS82_09355</name>
</gene>
<organism evidence="1">
    <name type="scientific">Meiothermus ruber</name>
    <dbReference type="NCBI Taxonomy" id="277"/>
    <lineage>
        <taxon>Bacteria</taxon>
        <taxon>Thermotogati</taxon>
        <taxon>Deinococcota</taxon>
        <taxon>Deinococci</taxon>
        <taxon>Thermales</taxon>
        <taxon>Thermaceae</taxon>
        <taxon>Meiothermus</taxon>
    </lineage>
</organism>
<sequence length="59" mass="7113">MPPRLRQSLLLRVYTTPSPDGGLSCSYRVRDLRTGEERVFATWEELRGFLQHRWPRRLR</sequence>
<accession>A0A7C3I483</accession>
<proteinExistence type="predicted"/>
<comment type="caution">
    <text evidence="1">The sequence shown here is derived from an EMBL/GenBank/DDBJ whole genome shotgun (WGS) entry which is preliminary data.</text>
</comment>
<dbReference type="AlphaFoldDB" id="A0A7C3I483"/>
<protein>
    <submittedName>
        <fullName evidence="1">Uncharacterized protein</fullName>
    </submittedName>
</protein>
<evidence type="ECO:0000313" key="1">
    <source>
        <dbReference type="EMBL" id="HFG20904.1"/>
    </source>
</evidence>
<reference evidence="1" key="1">
    <citation type="journal article" date="2020" name="mSystems">
        <title>Genome- and Community-Level Interaction Insights into Carbon Utilization and Element Cycling Functions of Hydrothermarchaeota in Hydrothermal Sediment.</title>
        <authorList>
            <person name="Zhou Z."/>
            <person name="Liu Y."/>
            <person name="Xu W."/>
            <person name="Pan J."/>
            <person name="Luo Z.H."/>
            <person name="Li M."/>
        </authorList>
    </citation>
    <scope>NUCLEOTIDE SEQUENCE [LARGE SCALE GENOMIC DNA]</scope>
    <source>
        <strain evidence="1">SpSt-524</strain>
    </source>
</reference>
<name>A0A7C3I483_MEIRU</name>
<dbReference type="RefSeq" id="WP_409657091.1">
    <property type="nucleotide sequence ID" value="NZ_JBKBUW010000039.1"/>
</dbReference>
<dbReference type="EMBL" id="DSWI01000019">
    <property type="protein sequence ID" value="HFG20904.1"/>
    <property type="molecule type" value="Genomic_DNA"/>
</dbReference>